<dbReference type="EMBL" id="PDEQ01000002">
    <property type="protein sequence ID" value="PEN14264.1"/>
    <property type="molecule type" value="Genomic_DNA"/>
</dbReference>
<keyword evidence="6" id="KW-1185">Reference proteome</keyword>
<dbReference type="PANTHER" id="PTHR43432:SF3">
    <property type="entry name" value="SLR0285 PROTEIN"/>
    <property type="match status" value="1"/>
</dbReference>
<dbReference type="AlphaFoldDB" id="A0A2A8D049"/>
<sequence length="355" mass="40121">MNDEMPWRRGRGARRNVPNRFEPMYVDLDPGELDEDERRSVDTTFFTDPSTSILSKNDSPDVPFEFSLNPYKGCEHGCPYCYARPSHEYWGLSAGIDFESKIFVKTQAPTLLAETLQKPSWTPQPVALSGNTDPYQPVERELEITRRCLEVFLRHRNPVSIVTKSALIRRDVDLLAEMAEYDLVTVNISLTSVDDSLAGTLEPRAARPSLRLKTIRTLSEAGIPVRILLAPLIPGLNDEEIPEILSSAAENGARAASYILLRLPGPVEDIFKDWLDEHAPDRKNRILGRLRELRDGKLNDSTFGRRFRGQGEWASVLNQLFHSARRSAGLDVRTDALKTNEFRRLPGGQMSLFDT</sequence>
<evidence type="ECO:0000313" key="5">
    <source>
        <dbReference type="EMBL" id="PEN14264.1"/>
    </source>
</evidence>
<evidence type="ECO:0000259" key="4">
    <source>
        <dbReference type="PROSITE" id="PS51918"/>
    </source>
</evidence>
<dbReference type="GO" id="GO:0003824">
    <property type="term" value="F:catalytic activity"/>
    <property type="evidence" value="ECO:0007669"/>
    <property type="project" value="InterPro"/>
</dbReference>
<name>A0A2A8D049_9BACT</name>
<feature type="domain" description="Radical SAM core" evidence="4">
    <location>
        <begin position="60"/>
        <end position="297"/>
    </location>
</feature>
<keyword evidence="3" id="KW-0411">Iron-sulfur</keyword>
<dbReference type="SMART" id="SM00729">
    <property type="entry name" value="Elp3"/>
    <property type="match status" value="1"/>
</dbReference>
<evidence type="ECO:0000256" key="3">
    <source>
        <dbReference type="ARBA" id="ARBA00023014"/>
    </source>
</evidence>
<evidence type="ECO:0000313" key="6">
    <source>
        <dbReference type="Proteomes" id="UP000220102"/>
    </source>
</evidence>
<dbReference type="GO" id="GO:0046872">
    <property type="term" value="F:metal ion binding"/>
    <property type="evidence" value="ECO:0007669"/>
    <property type="project" value="UniProtKB-KW"/>
</dbReference>
<protein>
    <submittedName>
        <fullName evidence="5">Radical SAM protein</fullName>
    </submittedName>
</protein>
<dbReference type="PROSITE" id="PS51918">
    <property type="entry name" value="RADICAL_SAM"/>
    <property type="match status" value="1"/>
</dbReference>
<dbReference type="Pfam" id="PF04055">
    <property type="entry name" value="Radical_SAM"/>
    <property type="match status" value="1"/>
</dbReference>
<keyword evidence="1" id="KW-0479">Metal-binding</keyword>
<accession>A0A2A8D049</accession>
<dbReference type="SUPFAM" id="SSF102114">
    <property type="entry name" value="Radical SAM enzymes"/>
    <property type="match status" value="1"/>
</dbReference>
<evidence type="ECO:0000256" key="1">
    <source>
        <dbReference type="ARBA" id="ARBA00022723"/>
    </source>
</evidence>
<dbReference type="OrthoDB" id="9785699at2"/>
<dbReference type="Proteomes" id="UP000220102">
    <property type="component" value="Unassembled WGS sequence"/>
</dbReference>
<dbReference type="InterPro" id="IPR040086">
    <property type="entry name" value="MJ0683-like"/>
</dbReference>
<dbReference type="NCBIfam" id="NF033668">
    <property type="entry name" value="rSAM_PA0069"/>
    <property type="match status" value="1"/>
</dbReference>
<evidence type="ECO:0000256" key="2">
    <source>
        <dbReference type="ARBA" id="ARBA00023004"/>
    </source>
</evidence>
<dbReference type="SFLD" id="SFLDS00029">
    <property type="entry name" value="Radical_SAM"/>
    <property type="match status" value="1"/>
</dbReference>
<proteinExistence type="predicted"/>
<reference evidence="5 6" key="1">
    <citation type="submission" date="2017-10" db="EMBL/GenBank/DDBJ databases">
        <title>Draft genome of Longibacter Salinarum.</title>
        <authorList>
            <person name="Goh K.M."/>
            <person name="Shamsir M.S."/>
            <person name="Lim S.W."/>
        </authorList>
    </citation>
    <scope>NUCLEOTIDE SEQUENCE [LARGE SCALE GENOMIC DNA]</scope>
    <source>
        <strain evidence="5 6">KCTC 52045</strain>
    </source>
</reference>
<dbReference type="InterPro" id="IPR058240">
    <property type="entry name" value="rSAM_sf"/>
</dbReference>
<gene>
    <name evidence="5" type="ORF">CRI94_04290</name>
</gene>
<dbReference type="SFLD" id="SFLDG01084">
    <property type="entry name" value="Uncharacterised_Radical_SAM_Su"/>
    <property type="match status" value="1"/>
</dbReference>
<dbReference type="InterPro" id="IPR006638">
    <property type="entry name" value="Elp3/MiaA/NifB-like_rSAM"/>
</dbReference>
<keyword evidence="2" id="KW-0408">Iron</keyword>
<dbReference type="CDD" id="cd01335">
    <property type="entry name" value="Radical_SAM"/>
    <property type="match status" value="1"/>
</dbReference>
<dbReference type="PANTHER" id="PTHR43432">
    <property type="entry name" value="SLR0285 PROTEIN"/>
    <property type="match status" value="1"/>
</dbReference>
<dbReference type="GO" id="GO:0051536">
    <property type="term" value="F:iron-sulfur cluster binding"/>
    <property type="evidence" value="ECO:0007669"/>
    <property type="project" value="UniProtKB-KW"/>
</dbReference>
<comment type="caution">
    <text evidence="5">The sequence shown here is derived from an EMBL/GenBank/DDBJ whole genome shotgun (WGS) entry which is preliminary data.</text>
</comment>
<dbReference type="InterPro" id="IPR007197">
    <property type="entry name" value="rSAM"/>
</dbReference>
<organism evidence="5 6">
    <name type="scientific">Longibacter salinarum</name>
    <dbReference type="NCBI Taxonomy" id="1850348"/>
    <lineage>
        <taxon>Bacteria</taxon>
        <taxon>Pseudomonadati</taxon>
        <taxon>Rhodothermota</taxon>
        <taxon>Rhodothermia</taxon>
        <taxon>Rhodothermales</taxon>
        <taxon>Salisaetaceae</taxon>
        <taxon>Longibacter</taxon>
    </lineage>
</organism>
<dbReference type="Gene3D" id="3.80.30.30">
    <property type="match status" value="1"/>
</dbReference>